<reference evidence="1 2" key="1">
    <citation type="submission" date="2024-02" db="EMBL/GenBank/DDBJ databases">
        <authorList>
            <person name="Chen Y."/>
            <person name="Shah S."/>
            <person name="Dougan E. K."/>
            <person name="Thang M."/>
            <person name="Chan C."/>
        </authorList>
    </citation>
    <scope>NUCLEOTIDE SEQUENCE [LARGE SCALE GENOMIC DNA]</scope>
</reference>
<protein>
    <submittedName>
        <fullName evidence="1">Uncharacterized protein</fullName>
    </submittedName>
</protein>
<gene>
    <name evidence="1" type="ORF">CCMP2556_LOCUS23136</name>
</gene>
<keyword evidence="2" id="KW-1185">Reference proteome</keyword>
<dbReference type="Proteomes" id="UP001642484">
    <property type="component" value="Unassembled WGS sequence"/>
</dbReference>
<feature type="non-terminal residue" evidence="1">
    <location>
        <position position="1"/>
    </location>
</feature>
<sequence length="166" mass="19304">VQQLLHMLDPEIVQSDETQFLEKDGEAADKFRRNHTRSVIDRTFKVLATNCARETFGNPDEEEQKVTLSEQCIQVLITASFQPLLRRHLRREVSKDFLKILKDHETLDTWTCRDVNVELTWTGRHLDLLLSCLNTASCGMRDGTRGVQRSCEKYFNFLRLSHEALP</sequence>
<organism evidence="1 2">
    <name type="scientific">Durusdinium trenchii</name>
    <dbReference type="NCBI Taxonomy" id="1381693"/>
    <lineage>
        <taxon>Eukaryota</taxon>
        <taxon>Sar</taxon>
        <taxon>Alveolata</taxon>
        <taxon>Dinophyceae</taxon>
        <taxon>Suessiales</taxon>
        <taxon>Symbiodiniaceae</taxon>
        <taxon>Durusdinium</taxon>
    </lineage>
</organism>
<proteinExistence type="predicted"/>
<accession>A0ABP0LZ17</accession>
<dbReference type="EMBL" id="CAXAMN010014559">
    <property type="protein sequence ID" value="CAK9043759.1"/>
    <property type="molecule type" value="Genomic_DNA"/>
</dbReference>
<evidence type="ECO:0000313" key="2">
    <source>
        <dbReference type="Proteomes" id="UP001642484"/>
    </source>
</evidence>
<evidence type="ECO:0000313" key="1">
    <source>
        <dbReference type="EMBL" id="CAK9043759.1"/>
    </source>
</evidence>
<comment type="caution">
    <text evidence="1">The sequence shown here is derived from an EMBL/GenBank/DDBJ whole genome shotgun (WGS) entry which is preliminary data.</text>
</comment>
<name>A0ABP0LZ17_9DINO</name>